<dbReference type="SMART" id="SM00317">
    <property type="entry name" value="SET"/>
    <property type="match status" value="1"/>
</dbReference>
<feature type="domain" description="RanBP2-type" evidence="6">
    <location>
        <begin position="640"/>
        <end position="671"/>
    </location>
</feature>
<organism evidence="8 9">
    <name type="scientific">Thalassiosira oceanica</name>
    <name type="common">Marine diatom</name>
    <dbReference type="NCBI Taxonomy" id="159749"/>
    <lineage>
        <taxon>Eukaryota</taxon>
        <taxon>Sar</taxon>
        <taxon>Stramenopiles</taxon>
        <taxon>Ochrophyta</taxon>
        <taxon>Bacillariophyta</taxon>
        <taxon>Coscinodiscophyceae</taxon>
        <taxon>Thalassiosirophycidae</taxon>
        <taxon>Thalassiosirales</taxon>
        <taxon>Thalassiosiraceae</taxon>
        <taxon>Thalassiosira</taxon>
    </lineage>
</organism>
<feature type="region of interest" description="Disordered" evidence="5">
    <location>
        <begin position="954"/>
        <end position="973"/>
    </location>
</feature>
<dbReference type="Proteomes" id="UP000266841">
    <property type="component" value="Unassembled WGS sequence"/>
</dbReference>
<dbReference type="OrthoDB" id="336088at2759"/>
<dbReference type="PANTHER" id="PTHR48442">
    <property type="entry name" value="SET DOMAIN-CONTAINING PROTEIN"/>
    <property type="match status" value="1"/>
</dbReference>
<dbReference type="EMBL" id="AGNL01044093">
    <property type="protein sequence ID" value="EJK50238.1"/>
    <property type="molecule type" value="Genomic_DNA"/>
</dbReference>
<protein>
    <recommendedName>
        <fullName evidence="10">SET domain-containing protein</fullName>
    </recommendedName>
</protein>
<sequence>MGGNKKRRHGGASIAVNDAPQMQIGEVGYEFRKLFNEGWFQGKVVKIRPGAAGGRDRRVVYSDGDQEDLSLDDLRVLSMKDTSLKKVPDKGSAGSAGNLMGHQRLKGISLVRSGRWQMQIFWNGRSRYIGTYDTKAQASKAHAIALELAAQYPHAQEAQAKKMIQLVRSRIDESMVKEGSKERRVPQVQVEKMPTNKEDVVPVILPEPKCGSQYTKREAVDIITKYPKKNPARSRAILAMAERMLVPVHARTLYKWTERSENGEVIDDEWHIHAQNMKRPAKADTGVLDSDTPLPKPDSVDSSLAESTTKLAPRDTIPKKRSPEEHMDNPLAKRPRDPVDSIAEQKRILKESFLGITRKVDRSLDLPLAASRSHHMNEDDEDSRLCEIAATLGAASRSSKRHGQRGQTNPDFPDEVKSSAPSNPSLDATGLPLLGTIPLADRHELKVIRKNAKLRIVGEVLMSEESYASISIGEELKQYHVNHLLVVPSNFKVGEILPKEFAKAEEPTPKPMCVIVKREKATPPLQRKSSSPPSQKKPTLTAEDIFCWYCAQCDARNGADTSACSSCGSLMKDTCSRSALMKLVEDVIDQSSTTEEAIDRLPVKHRESIPACVVARMIALRHGAAHPNSSGYTSPPCTDVDNYYYWDCGQCTMRNNWRRTTCSVCRYEKFTLADRSPLLQIADDAAQKSNNLEEAMARIPTEESVPCTVVDALVTCVFLLEGKKGTSPRRCRKPRMEGFDFCPAHCDPKLLSKPRPNVPSPIRNSAMGIAALSKVLPPLLSETNATLSNPLGWGVRSVEDAIICGDDQILPMGLKVRKYFGPLWGFHDGRIAKVYKESFVERDGDDPRECLCYRVIYNDGDQEDFNHDEVVSLTQIYDRRNVDPEAAAESQIAPGAHFEMKTGQVVNIVCHKENNDGISVIFEILGYEEQIDHPLSEFQFCVARRLDTDSERGLDKRKSASLEWPDRKSSEMKATDEDRKVICNGLVLHRRPVIPSDAIPRLPSTDVINNSDDVRPCCDAGSWDPSGIGRFLSFDPHVLTICEICGIDDDDDQGEARATFEEFKCSLALKESDNLKFLKLPIRSCAEFFDKHHEAVSLFAKPQSAIKQRAKSEKSNHRDLFKVQGINFVKKYLKNDWLLPTSSLTVEAYATTVSSIVSSMKYCGMEQYSTGLIYTDKVTEDMNDPSKEVEKIEPMSMRNLQILRAFRENMNAGVLPPIEIVHDENYGFSVKCLAAMDKHTLIGEYVGECVTMEASSRSSSDSLMVLLDTSDAATSLIIDPSRAGNYARFLSGVNNRSLLSKRKQNVRTRRFFMDGKVHVALFTAKKVEAGEVLNYDYNAGIEGKDVQGWARTGFYDTRHFF</sequence>
<accession>K0R9J6</accession>
<evidence type="ECO:0000256" key="4">
    <source>
        <dbReference type="PROSITE-ProRule" id="PRU00322"/>
    </source>
</evidence>
<evidence type="ECO:0000313" key="8">
    <source>
        <dbReference type="EMBL" id="EJK50238.1"/>
    </source>
</evidence>
<evidence type="ECO:0000256" key="2">
    <source>
        <dbReference type="ARBA" id="ARBA00022771"/>
    </source>
</evidence>
<feature type="region of interest" description="Disordered" evidence="5">
    <location>
        <begin position="394"/>
        <end position="430"/>
    </location>
</feature>
<gene>
    <name evidence="8" type="ORF">THAOC_30815</name>
</gene>
<dbReference type="CDD" id="cd20401">
    <property type="entry name" value="Tudor_AtPTM-like"/>
    <property type="match status" value="1"/>
</dbReference>
<evidence type="ECO:0008006" key="10">
    <source>
        <dbReference type="Google" id="ProtNLM"/>
    </source>
</evidence>
<feature type="region of interest" description="Disordered" evidence="5">
    <location>
        <begin position="279"/>
        <end position="342"/>
    </location>
</feature>
<proteinExistence type="predicted"/>
<evidence type="ECO:0000256" key="5">
    <source>
        <dbReference type="SAM" id="MobiDB-lite"/>
    </source>
</evidence>
<evidence type="ECO:0000313" key="9">
    <source>
        <dbReference type="Proteomes" id="UP000266841"/>
    </source>
</evidence>
<evidence type="ECO:0000259" key="7">
    <source>
        <dbReference type="PROSITE" id="PS50280"/>
    </source>
</evidence>
<evidence type="ECO:0000256" key="3">
    <source>
        <dbReference type="ARBA" id="ARBA00022833"/>
    </source>
</evidence>
<dbReference type="GO" id="GO:0008270">
    <property type="term" value="F:zinc ion binding"/>
    <property type="evidence" value="ECO:0007669"/>
    <property type="project" value="UniProtKB-KW"/>
</dbReference>
<dbReference type="PROSITE" id="PS50280">
    <property type="entry name" value="SET"/>
    <property type="match status" value="1"/>
</dbReference>
<dbReference type="InterPro" id="IPR053114">
    <property type="entry name" value="ATXR5/ATXR6"/>
</dbReference>
<feature type="domain" description="SET" evidence="7">
    <location>
        <begin position="1216"/>
        <end position="1338"/>
    </location>
</feature>
<dbReference type="PANTHER" id="PTHR48442:SF1">
    <property type="entry name" value="SET DOMAIN-CONTAINING PROTEIN"/>
    <property type="match status" value="1"/>
</dbReference>
<name>K0R9J6_THAOC</name>
<reference evidence="8 9" key="1">
    <citation type="journal article" date="2012" name="Genome Biol.">
        <title>Genome and low-iron response of an oceanic diatom adapted to chronic iron limitation.</title>
        <authorList>
            <person name="Lommer M."/>
            <person name="Specht M."/>
            <person name="Roy A.S."/>
            <person name="Kraemer L."/>
            <person name="Andreson R."/>
            <person name="Gutowska M.A."/>
            <person name="Wolf J."/>
            <person name="Bergner S.V."/>
            <person name="Schilhabel M.B."/>
            <person name="Klostermeier U.C."/>
            <person name="Beiko R.G."/>
            <person name="Rosenstiel P."/>
            <person name="Hippler M."/>
            <person name="Laroche J."/>
        </authorList>
    </citation>
    <scope>NUCLEOTIDE SEQUENCE [LARGE SCALE GENOMIC DNA]</scope>
    <source>
        <strain evidence="8 9">CCMP1005</strain>
    </source>
</reference>
<feature type="compositionally biased region" description="Basic and acidic residues" evidence="5">
    <location>
        <begin position="312"/>
        <end position="328"/>
    </location>
</feature>
<dbReference type="PROSITE" id="PS01358">
    <property type="entry name" value="ZF_RANBP2_1"/>
    <property type="match status" value="2"/>
</dbReference>
<keyword evidence="1" id="KW-0479">Metal-binding</keyword>
<keyword evidence="3" id="KW-0862">Zinc</keyword>
<keyword evidence="2 4" id="KW-0863">Zinc-finger</keyword>
<evidence type="ECO:0000256" key="1">
    <source>
        <dbReference type="ARBA" id="ARBA00022723"/>
    </source>
</evidence>
<dbReference type="InterPro" id="IPR046341">
    <property type="entry name" value="SET_dom_sf"/>
</dbReference>
<dbReference type="Pfam" id="PF00856">
    <property type="entry name" value="SET"/>
    <property type="match status" value="1"/>
</dbReference>
<dbReference type="eggNOG" id="KOG1083">
    <property type="taxonomic scope" value="Eukaryota"/>
</dbReference>
<keyword evidence="9" id="KW-1185">Reference proteome</keyword>
<feature type="compositionally biased region" description="Polar residues" evidence="5">
    <location>
        <begin position="300"/>
        <end position="310"/>
    </location>
</feature>
<dbReference type="SUPFAM" id="SSF82199">
    <property type="entry name" value="SET domain"/>
    <property type="match status" value="1"/>
</dbReference>
<dbReference type="InterPro" id="IPR001214">
    <property type="entry name" value="SET_dom"/>
</dbReference>
<dbReference type="PROSITE" id="PS50199">
    <property type="entry name" value="ZF_RANBP2_2"/>
    <property type="match status" value="1"/>
</dbReference>
<dbReference type="InterPro" id="IPR001876">
    <property type="entry name" value="Znf_RanBP2"/>
</dbReference>
<comment type="caution">
    <text evidence="8">The sequence shown here is derived from an EMBL/GenBank/DDBJ whole genome shotgun (WGS) entry which is preliminary data.</text>
</comment>
<evidence type="ECO:0000259" key="6">
    <source>
        <dbReference type="PROSITE" id="PS50199"/>
    </source>
</evidence>
<dbReference type="Gene3D" id="2.170.270.10">
    <property type="entry name" value="SET domain"/>
    <property type="match status" value="1"/>
</dbReference>
<dbReference type="InterPro" id="IPR047365">
    <property type="entry name" value="Tudor_AtPTM-like"/>
</dbReference>